<dbReference type="InterPro" id="IPR035892">
    <property type="entry name" value="C2_domain_sf"/>
</dbReference>
<feature type="compositionally biased region" description="Basic and acidic residues" evidence="8">
    <location>
        <begin position="1387"/>
        <end position="1400"/>
    </location>
</feature>
<reference evidence="11" key="1">
    <citation type="journal article" date="2021" name="Proc. Natl. Acad. Sci. U.S.A.">
        <title>Three genomes in the algal genus Volvox reveal the fate of a haploid sex-determining region after a transition to homothallism.</title>
        <authorList>
            <person name="Yamamoto K."/>
            <person name="Hamaji T."/>
            <person name="Kawai-Toyooka H."/>
            <person name="Matsuzaki R."/>
            <person name="Takahashi F."/>
            <person name="Nishimura Y."/>
            <person name="Kawachi M."/>
            <person name="Noguchi H."/>
            <person name="Minakuchi Y."/>
            <person name="Umen J.G."/>
            <person name="Toyoda A."/>
            <person name="Nozaki H."/>
        </authorList>
    </citation>
    <scope>NUCLEOTIDE SEQUENCE</scope>
    <source>
        <strain evidence="12">NIES-3785</strain>
        <strain evidence="11">NIES-3786</strain>
    </source>
</reference>
<dbReference type="InterPro" id="IPR002048">
    <property type="entry name" value="EF_hand_dom"/>
</dbReference>
<dbReference type="GO" id="GO:0035869">
    <property type="term" value="C:ciliary transition zone"/>
    <property type="evidence" value="ECO:0007669"/>
    <property type="project" value="TreeGrafter"/>
</dbReference>
<sequence>MPNDNRGLDGPDESATSFGSLPVPKVARYAWLPTNDKVNNENFHKMLEEYRATKKRERELELKIKQLGAQLARTEEAAKRALVQTDASAKGGAAQKLLDAERAIAKLRAENAELASKLAREKKRSAEFKTLADTYKQRLDKFLRDQRNLVKRVGELERSQAVAKKRPEDDYWGEEAGRRFVAQQEELVALREENAALKRLMESDGPLAQCKAYEGQINELQNLVKFYERKLSGMAEAGLIGPEVLMKDQPGPDDWVLEEFWHNDEMHLLDRKNGKLFTVPGDNSWPRPIGMRTNKEIKMGINNSMERFLATLDAFLTNNAARLQEVFAQFDLDNSGQLDRRELARMLQTLMPDLKPSQVEELRTMLDVDGDGLITLEEMLDCIREAYAARTAAKLGKNIEVNDALDRIREVLRVNKQAVKDSFDELDTDKDGCLSHMEIVRLVRRFLNDMYQKEVRYLLAKLQQWDVVGDSRVTFDELYQALELVRIFRVGPGLGGVMRTSSPLRSPPRTVSPTKLRGGTISSAHGLRPSVRSTGGGGIKEAFMRERVTQLETELRDANRRNADLEDSNRKLEELQRDVALYKARIEDLERDFMRIDLLGNMEGAAGDEQLQKAWEIASTFKKRFMEHKGELDNIRLMYARMQAQLDETHKLLHEEHRKRFKLEDEITRLNVELMRLGDLESRLTHEKGERVKLEREYLALQQKALNAPGEALAEVRALREELFAVKREKATAQQKEAEVRLELSHVRALLDGMNLQSYRTMQNESDTLKKRIASLMLELQAARDKLAVYMRTGLPNSANADLLLEDDDLLFGSDKRPDTDKTPEELRRELMQLRDVWRLDQGEIKKLHKVLETESAITLEAKAALEEAHREMERIKRELQADLRKLERELERRDEKIRKLELQLRGAYSGINRALRSSRRGGAGGLRDSLRSDTDDFSEIGEDQNIFELHITEAQVYEETLGKDPSVFFTFDFFMHETQATPIVPSNSPSFNTIIQYVVDNDPFLLEYMDTHVLVLELCRARGYDYDVLGMARLPLRQVLEDLEIGAALGYNRAYHYADVFGADGKRLGRVRYGYCFRRPLDSLLKEFRLQTRTKRASDPDERDPATQAMQLALTQPGNNSCIKVIIERCEQLVPAGGTALTIKPYVHYKFPGTRDYHDTRTLAGTNPVFNDEAVWPIARTPELEVDLRSRHLAIVVFDDAQSDDPLRAIVGLASIPMTSLANGIPVEGAFKLTNPVTRKPAGRLVLGMGWHNPLQLPGAPPKSPPPRVPISSEVQDGGPSPAYGLSSDVQELLPVGVGRAGAGATTPARPYDMHGLAAELGATDLRVPSDQGYGIIAEQLTQPQQRPGYGYSQPRLGSGFGGFGLVGETAGRQPQVPTPHLGVLPDDRNFGLDADTRAAEYPPPQQQPLGRQPTPLRQLSPYGHAPDGLPSAGISSRAQSEYGLSAEAGPPAALSVPARMGSLGRPPLPVGSPPPVASRFGPGSATGGSQRPSDGSFGLDAETGSQHGGPGPGARQQFPDEGFGLGAEVDDGGTSSSPPQGMILPGRGSGSGNGKGRGRYADTQMSLESSAVAHTQQQAPLPLDAALGPVLRRERPDPASWSGLNHRLVLCLHSIELTPQALRNPRLRNVVLMHSLLSEQEGISELDTCTQPVAKGPGQLQIGYCVSYNVLAGAAASELLDALVGGDEFTLEVKLMSTAASRLDMSSIAQPGTLQTLGSCMLPLAEIWSGRRGDILQERVEVLDDSDDTTRVAVLTISLVAESALRTLRQQQR</sequence>
<dbReference type="OrthoDB" id="26525at2759"/>
<feature type="region of interest" description="Disordered" evidence="8">
    <location>
        <begin position="1371"/>
        <end position="1563"/>
    </location>
</feature>
<dbReference type="PROSITE" id="PS00018">
    <property type="entry name" value="EF_HAND_1"/>
    <property type="match status" value="3"/>
</dbReference>
<keyword evidence="13" id="KW-1185">Reference proteome</keyword>
<dbReference type="InterPro" id="IPR031139">
    <property type="entry name" value="RPGRIP1_fam"/>
</dbReference>
<feature type="domain" description="EF-hand" evidence="10">
    <location>
        <begin position="414"/>
        <end position="449"/>
    </location>
</feature>
<dbReference type="EMBL" id="BNCP01000052">
    <property type="protein sequence ID" value="GIL89831.1"/>
    <property type="molecule type" value="Genomic_DNA"/>
</dbReference>
<feature type="compositionally biased region" description="Pro residues" evidence="8">
    <location>
        <begin position="1468"/>
        <end position="1478"/>
    </location>
</feature>
<comment type="caution">
    <text evidence="11">The sequence shown here is derived from an EMBL/GenBank/DDBJ whole genome shotgun (WGS) entry which is preliminary data.</text>
</comment>
<evidence type="ECO:0000256" key="8">
    <source>
        <dbReference type="SAM" id="MobiDB-lite"/>
    </source>
</evidence>
<evidence type="ECO:0000256" key="2">
    <source>
        <dbReference type="ARBA" id="ARBA00006042"/>
    </source>
</evidence>
<dbReference type="InterPro" id="IPR018247">
    <property type="entry name" value="EF_Hand_1_Ca_BS"/>
</dbReference>
<proteinExistence type="inferred from homology"/>
<dbReference type="InterPro" id="IPR011992">
    <property type="entry name" value="EF-hand-dom_pair"/>
</dbReference>
<feature type="region of interest" description="Disordered" evidence="8">
    <location>
        <begin position="1257"/>
        <end position="1284"/>
    </location>
</feature>
<dbReference type="GO" id="GO:0005509">
    <property type="term" value="F:calcium ion binding"/>
    <property type="evidence" value="ECO:0007669"/>
    <property type="project" value="InterPro"/>
</dbReference>
<feature type="domain" description="C2" evidence="9">
    <location>
        <begin position="1105"/>
        <end position="1232"/>
    </location>
</feature>
<organism evidence="11 13">
    <name type="scientific">Volvox reticuliferus</name>
    <dbReference type="NCBI Taxonomy" id="1737510"/>
    <lineage>
        <taxon>Eukaryota</taxon>
        <taxon>Viridiplantae</taxon>
        <taxon>Chlorophyta</taxon>
        <taxon>core chlorophytes</taxon>
        <taxon>Chlorophyceae</taxon>
        <taxon>CS clade</taxon>
        <taxon>Chlamydomonadales</taxon>
        <taxon>Volvocaceae</taxon>
        <taxon>Volvox</taxon>
    </lineage>
</organism>
<feature type="coiled-coil region" evidence="7">
    <location>
        <begin position="50"/>
        <end position="124"/>
    </location>
</feature>
<feature type="coiled-coil region" evidence="7">
    <location>
        <begin position="541"/>
        <end position="592"/>
    </location>
</feature>
<keyword evidence="6" id="KW-0966">Cell projection</keyword>
<dbReference type="Pfam" id="PF11618">
    <property type="entry name" value="C2-C2_1"/>
    <property type="match status" value="1"/>
</dbReference>
<evidence type="ECO:0000313" key="11">
    <source>
        <dbReference type="EMBL" id="GIL89831.1"/>
    </source>
</evidence>
<dbReference type="PANTHER" id="PTHR14240:SF1">
    <property type="entry name" value="PROTEIN FANTOM-RELATED"/>
    <property type="match status" value="1"/>
</dbReference>
<comment type="subcellular location">
    <subcellularLocation>
        <location evidence="1">Cell projection</location>
        <location evidence="1">Cilium</location>
    </subcellularLocation>
</comment>
<evidence type="ECO:0000313" key="13">
    <source>
        <dbReference type="Proteomes" id="UP000747110"/>
    </source>
</evidence>
<feature type="coiled-coil region" evidence="7">
    <location>
        <begin position="859"/>
        <end position="904"/>
    </location>
</feature>
<feature type="coiled-coil region" evidence="7">
    <location>
        <begin position="180"/>
        <end position="237"/>
    </location>
</feature>
<evidence type="ECO:0000256" key="5">
    <source>
        <dbReference type="ARBA" id="ARBA00023069"/>
    </source>
</evidence>
<dbReference type="Pfam" id="PF13499">
    <property type="entry name" value="EF-hand_7"/>
    <property type="match status" value="2"/>
</dbReference>
<dbReference type="SUPFAM" id="SSF49562">
    <property type="entry name" value="C2 domain (Calcium/lipid-binding domain, CaLB)"/>
    <property type="match status" value="2"/>
</dbReference>
<feature type="coiled-coil region" evidence="7">
    <location>
        <begin position="677"/>
        <end position="786"/>
    </location>
</feature>
<dbReference type="EMBL" id="BNCQ01000049">
    <property type="protein sequence ID" value="GIM13428.1"/>
    <property type="molecule type" value="Genomic_DNA"/>
</dbReference>
<dbReference type="Gene3D" id="2.60.40.150">
    <property type="entry name" value="C2 domain"/>
    <property type="match status" value="2"/>
</dbReference>
<evidence type="ECO:0000313" key="12">
    <source>
        <dbReference type="EMBL" id="GIM13428.1"/>
    </source>
</evidence>
<feature type="compositionally biased region" description="Pro residues" evidence="8">
    <location>
        <begin position="1260"/>
        <end position="1270"/>
    </location>
</feature>
<protein>
    <submittedName>
        <fullName evidence="11">Uncharacterized protein</fullName>
    </submittedName>
</protein>
<evidence type="ECO:0000256" key="1">
    <source>
        <dbReference type="ARBA" id="ARBA00004138"/>
    </source>
</evidence>
<dbReference type="Proteomes" id="UP000747110">
    <property type="component" value="Unassembled WGS sequence"/>
</dbReference>
<dbReference type="InterPro" id="IPR021656">
    <property type="entry name" value="C2-C2_1"/>
</dbReference>
<evidence type="ECO:0000259" key="9">
    <source>
        <dbReference type="PROSITE" id="PS50004"/>
    </source>
</evidence>
<dbReference type="PROSITE" id="PS50004">
    <property type="entry name" value="C2"/>
    <property type="match status" value="1"/>
</dbReference>
<dbReference type="PANTHER" id="PTHR14240">
    <property type="entry name" value="RETINITIS PIGMENTOSA GTPASE REGULATOR-INTERACTING PROTEIN"/>
    <property type="match status" value="1"/>
</dbReference>
<dbReference type="GO" id="GO:1905515">
    <property type="term" value="P:non-motile cilium assembly"/>
    <property type="evidence" value="ECO:0007669"/>
    <property type="project" value="TreeGrafter"/>
</dbReference>
<evidence type="ECO:0000256" key="3">
    <source>
        <dbReference type="ARBA" id="ARBA00022837"/>
    </source>
</evidence>
<dbReference type="InterPro" id="IPR000008">
    <property type="entry name" value="C2_dom"/>
</dbReference>
<dbReference type="PROSITE" id="PS50222">
    <property type="entry name" value="EF_HAND_2"/>
    <property type="match status" value="3"/>
</dbReference>
<feature type="region of interest" description="Disordered" evidence="8">
    <location>
        <begin position="499"/>
        <end position="531"/>
    </location>
</feature>
<evidence type="ECO:0000256" key="7">
    <source>
        <dbReference type="SAM" id="Coils"/>
    </source>
</evidence>
<keyword evidence="5" id="KW-0969">Cilium</keyword>
<name>A0A8J4CW25_9CHLO</name>
<evidence type="ECO:0000256" key="6">
    <source>
        <dbReference type="ARBA" id="ARBA00023273"/>
    </source>
</evidence>
<keyword evidence="4 7" id="KW-0175">Coiled coil</keyword>
<evidence type="ECO:0000259" key="10">
    <source>
        <dbReference type="PROSITE" id="PS50222"/>
    </source>
</evidence>
<dbReference type="Proteomes" id="UP000722791">
    <property type="component" value="Unassembled WGS sequence"/>
</dbReference>
<dbReference type="SUPFAM" id="SSF47473">
    <property type="entry name" value="EF-hand"/>
    <property type="match status" value="1"/>
</dbReference>
<gene>
    <name evidence="11" type="ORF">Vretifemale_17529</name>
    <name evidence="12" type="ORF">Vretimale_16483</name>
</gene>
<feature type="compositionally biased region" description="Low complexity" evidence="8">
    <location>
        <begin position="1409"/>
        <end position="1421"/>
    </location>
</feature>
<feature type="domain" description="EF-hand" evidence="10">
    <location>
        <begin position="318"/>
        <end position="353"/>
    </location>
</feature>
<dbReference type="CDD" id="cd00030">
    <property type="entry name" value="C2"/>
    <property type="match status" value="1"/>
</dbReference>
<feature type="domain" description="EF-hand" evidence="10">
    <location>
        <begin position="354"/>
        <end position="389"/>
    </location>
</feature>
<evidence type="ECO:0000256" key="4">
    <source>
        <dbReference type="ARBA" id="ARBA00023054"/>
    </source>
</evidence>
<dbReference type="Gene3D" id="1.10.238.10">
    <property type="entry name" value="EF-hand"/>
    <property type="match status" value="2"/>
</dbReference>
<keyword evidence="3" id="KW-0106">Calcium</keyword>
<accession>A0A8J4CW25</accession>
<dbReference type="GO" id="GO:0005856">
    <property type="term" value="C:cytoskeleton"/>
    <property type="evidence" value="ECO:0007669"/>
    <property type="project" value="UniProtKB-ARBA"/>
</dbReference>
<feature type="compositionally biased region" description="Polar residues" evidence="8">
    <location>
        <begin position="499"/>
        <end position="513"/>
    </location>
</feature>
<dbReference type="CDD" id="cd00051">
    <property type="entry name" value="EFh"/>
    <property type="match status" value="1"/>
</dbReference>
<dbReference type="SMART" id="SM00054">
    <property type="entry name" value="EFh"/>
    <property type="match status" value="4"/>
</dbReference>
<dbReference type="SMART" id="SM00239">
    <property type="entry name" value="C2"/>
    <property type="match status" value="2"/>
</dbReference>
<comment type="similarity">
    <text evidence="2">Belongs to the RPGRIP1 family.</text>
</comment>